<evidence type="ECO:0000259" key="5">
    <source>
        <dbReference type="PROSITE" id="PS50931"/>
    </source>
</evidence>
<dbReference type="Pfam" id="PF00126">
    <property type="entry name" value="HTH_1"/>
    <property type="match status" value="1"/>
</dbReference>
<dbReference type="GO" id="GO:0003700">
    <property type="term" value="F:DNA-binding transcription factor activity"/>
    <property type="evidence" value="ECO:0007669"/>
    <property type="project" value="InterPro"/>
</dbReference>
<dbReference type="InterPro" id="IPR000847">
    <property type="entry name" value="LysR_HTH_N"/>
</dbReference>
<evidence type="ECO:0000313" key="6">
    <source>
        <dbReference type="EMBL" id="QCY48530.1"/>
    </source>
</evidence>
<evidence type="ECO:0000256" key="3">
    <source>
        <dbReference type="ARBA" id="ARBA00023125"/>
    </source>
</evidence>
<dbReference type="Pfam" id="PF03466">
    <property type="entry name" value="LysR_substrate"/>
    <property type="match status" value="1"/>
</dbReference>
<dbReference type="AlphaFoldDB" id="A0A5B7WZ11"/>
<dbReference type="RefSeq" id="WP_138927035.1">
    <property type="nucleotide sequence ID" value="NZ_CP034412.1"/>
</dbReference>
<dbReference type="SUPFAM" id="SSF46785">
    <property type="entry name" value="Winged helix' DNA-binding domain"/>
    <property type="match status" value="1"/>
</dbReference>
<dbReference type="PANTHER" id="PTHR30126">
    <property type="entry name" value="HTH-TYPE TRANSCRIPTIONAL REGULATOR"/>
    <property type="match status" value="1"/>
</dbReference>
<dbReference type="GO" id="GO:0000976">
    <property type="term" value="F:transcription cis-regulatory region binding"/>
    <property type="evidence" value="ECO:0007669"/>
    <property type="project" value="TreeGrafter"/>
</dbReference>
<dbReference type="Gene3D" id="1.10.10.10">
    <property type="entry name" value="Winged helix-like DNA-binding domain superfamily/Winged helix DNA-binding domain"/>
    <property type="match status" value="1"/>
</dbReference>
<dbReference type="InterPro" id="IPR036390">
    <property type="entry name" value="WH_DNA-bd_sf"/>
</dbReference>
<evidence type="ECO:0000256" key="4">
    <source>
        <dbReference type="ARBA" id="ARBA00023163"/>
    </source>
</evidence>
<dbReference type="Proteomes" id="UP000307000">
    <property type="component" value="Chromosome"/>
</dbReference>
<keyword evidence="7" id="KW-1185">Reference proteome</keyword>
<proteinExistence type="inferred from homology"/>
<reference evidence="6 7" key="1">
    <citation type="submission" date="2018-12" db="EMBL/GenBank/DDBJ databases">
        <title>Complete Genome Sequence of Glutamicibacter creatinolyticus strain LGCM259,isolated from an abscess of a 12-year-old mare in Italy.</title>
        <authorList>
            <person name="Santos R.G."/>
            <person name="Silva A.L."/>
            <person name="Seyffert N."/>
            <person name="Castro T.L.P."/>
            <person name="Attili A.R."/>
            <person name="Rifici C."/>
            <person name="Mazzullo G."/>
            <person name="Brenig B."/>
            <person name="Venanzi F."/>
            <person name="Azevedo V."/>
        </authorList>
    </citation>
    <scope>NUCLEOTIDE SEQUENCE [LARGE SCALE GENOMIC DNA]</scope>
    <source>
        <strain evidence="6 7">LGCM 259</strain>
    </source>
</reference>
<keyword evidence="4" id="KW-0804">Transcription</keyword>
<comment type="similarity">
    <text evidence="1">Belongs to the LysR transcriptional regulatory family.</text>
</comment>
<accession>A0A5B7WZ11</accession>
<dbReference type="EMBL" id="CP034412">
    <property type="protein sequence ID" value="QCY48530.1"/>
    <property type="molecule type" value="Genomic_DNA"/>
</dbReference>
<feature type="domain" description="HTH lysR-type" evidence="5">
    <location>
        <begin position="2"/>
        <end position="59"/>
    </location>
</feature>
<keyword evidence="2" id="KW-0805">Transcription regulation</keyword>
<dbReference type="Gene3D" id="3.40.190.10">
    <property type="entry name" value="Periplasmic binding protein-like II"/>
    <property type="match status" value="2"/>
</dbReference>
<dbReference type="PANTHER" id="PTHR30126:SF39">
    <property type="entry name" value="HTH-TYPE TRANSCRIPTIONAL REGULATOR CYSL"/>
    <property type="match status" value="1"/>
</dbReference>
<dbReference type="InterPro" id="IPR005119">
    <property type="entry name" value="LysR_subst-bd"/>
</dbReference>
<name>A0A5B7WZ11_9MICC</name>
<protein>
    <submittedName>
        <fullName evidence="6">HTH-type transcriptional regulator GltC</fullName>
    </submittedName>
</protein>
<keyword evidence="3" id="KW-0238">DNA-binding</keyword>
<organism evidence="6 7">
    <name type="scientific">Glutamicibacter creatinolyticus</name>
    <dbReference type="NCBI Taxonomy" id="162496"/>
    <lineage>
        <taxon>Bacteria</taxon>
        <taxon>Bacillati</taxon>
        <taxon>Actinomycetota</taxon>
        <taxon>Actinomycetes</taxon>
        <taxon>Micrococcales</taxon>
        <taxon>Micrococcaceae</taxon>
        <taxon>Glutamicibacter</taxon>
    </lineage>
</organism>
<dbReference type="InterPro" id="IPR036388">
    <property type="entry name" value="WH-like_DNA-bd_sf"/>
</dbReference>
<sequence length="306" mass="33251">MLDIHRLRLLREVRLHGSMSAAARSMSYSHSAISQQLALLERETGVQLLERVGRNVRLTAAGLELVHNTEAILAALEKAEADLATSHERARGSITVAAFASISRTVLPTALADLAREHPALQVNIHRYEPEEAMLKLASRQVDAVLTDSFPGAAPDGSTSLHTTILAQDPVRGYLPVGVQLDDAQAVRQVPWVMEPAGSAASQWALRVCRERGFEPRIAHLSSDVLFHLRLVEHGLAAAFLPDMVMQEASSALTPSSWLPADQRRTILFVTRKGAESNPALGAVREAVARVFRQPDGRNTTHPSAS</sequence>
<evidence type="ECO:0000256" key="2">
    <source>
        <dbReference type="ARBA" id="ARBA00023015"/>
    </source>
</evidence>
<evidence type="ECO:0000256" key="1">
    <source>
        <dbReference type="ARBA" id="ARBA00009437"/>
    </source>
</evidence>
<evidence type="ECO:0000313" key="7">
    <source>
        <dbReference type="Proteomes" id="UP000307000"/>
    </source>
</evidence>
<gene>
    <name evidence="6" type="ORF">GcLGCM259_2823</name>
</gene>
<dbReference type="PROSITE" id="PS50931">
    <property type="entry name" value="HTH_LYSR"/>
    <property type="match status" value="1"/>
</dbReference>
<dbReference type="SUPFAM" id="SSF53850">
    <property type="entry name" value="Periplasmic binding protein-like II"/>
    <property type="match status" value="1"/>
</dbReference>
<dbReference type="KEGG" id="gcr:GcLGCM259_2823"/>